<feature type="coiled-coil region" evidence="2">
    <location>
        <begin position="278"/>
        <end position="305"/>
    </location>
</feature>
<sequence length="646" mass="74530">MLTEMENGSNNHLISKKQSDSHHTCTASQRENFQTEINKDRPIAWINGKSKNTGYLYHIKRIFSLLGYTIVDVPEVRSKIDGLEDDWQLVNHVPGSGYYTSKVSLATCNLSIGIPQAFEMPAKRKEFEEYAKLYPYLLWVQKSNAHRGIKVVDTKELELNKEETFVQKFVENPLLIDGRKFDIGIYTAITSISPLRVYIYDEDILLRFCPKDYLPFDPEDIDKYVVGDDYTPVWEMPSLAAYYNKMNLSFKETFNAYLRKKLNKDPEHIYNQIRQIIREVFIAQNENMRKSLKNYKNKRKFFELSRFDFVVDDKLNVFLMEANMSPNLSSDHFTQNQVLYEQLLEMFKKNHWYNKYKNGDNVYRQQFVLHAYFPGQISTDPQDDIYATFNREEGMPAIMTIDNSQPGSPTPTNRRFKAVLFDMGGVLIQYKDPMAYDRLMKKPRRQTMDELRELVADVFPGLPDGNLENTLVENHAFLDLPMHNLIRKLKQAGIKVAVVTNNGFWTPAKNRSVILTDVSKFDLVVESCRVGLRKPDPNIFILAAQKLGVDPYECIFVDDTEMHCKAARETGMTAVQAVNCDTATAAKQIEAILDLNKTIKKSAEVSTSQVKDQRSSRQVNNKLTYINGNNAQGSNISTFVWESTFV</sequence>
<dbReference type="PANTHER" id="PTHR47113">
    <property type="entry name" value="LD09343P"/>
    <property type="match status" value="1"/>
</dbReference>
<dbReference type="InterPro" id="IPR053317">
    <property type="entry name" value="Tubulin_polyglutamylase"/>
</dbReference>
<dbReference type="PROSITE" id="PS51221">
    <property type="entry name" value="TTL"/>
    <property type="match status" value="1"/>
</dbReference>
<dbReference type="AlphaFoldDB" id="A0A915D0D6"/>
<dbReference type="InterPro" id="IPR006439">
    <property type="entry name" value="HAD-SF_hydro_IA"/>
</dbReference>
<organism evidence="4 5">
    <name type="scientific">Ditylenchus dipsaci</name>
    <dbReference type="NCBI Taxonomy" id="166011"/>
    <lineage>
        <taxon>Eukaryota</taxon>
        <taxon>Metazoa</taxon>
        <taxon>Ecdysozoa</taxon>
        <taxon>Nematoda</taxon>
        <taxon>Chromadorea</taxon>
        <taxon>Rhabditida</taxon>
        <taxon>Tylenchina</taxon>
        <taxon>Tylenchomorpha</taxon>
        <taxon>Sphaerularioidea</taxon>
        <taxon>Anguinidae</taxon>
        <taxon>Anguininae</taxon>
        <taxon>Ditylenchus</taxon>
    </lineage>
</organism>
<dbReference type="GO" id="GO:0019098">
    <property type="term" value="P:reproductive behavior"/>
    <property type="evidence" value="ECO:0007669"/>
    <property type="project" value="UniProtKB-ARBA"/>
</dbReference>
<evidence type="ECO:0000313" key="4">
    <source>
        <dbReference type="Proteomes" id="UP000887574"/>
    </source>
</evidence>
<dbReference type="PANTHER" id="PTHR47113:SF1">
    <property type="entry name" value="LD09343P"/>
    <property type="match status" value="1"/>
</dbReference>
<reference evidence="5" key="1">
    <citation type="submission" date="2022-11" db="UniProtKB">
        <authorList>
            <consortium name="WormBaseParasite"/>
        </authorList>
    </citation>
    <scope>IDENTIFICATION</scope>
</reference>
<dbReference type="WBParaSite" id="jg14135">
    <property type="protein sequence ID" value="jg14135"/>
    <property type="gene ID" value="jg14135"/>
</dbReference>
<dbReference type="Proteomes" id="UP000887574">
    <property type="component" value="Unplaced"/>
</dbReference>
<dbReference type="Pfam" id="PF00702">
    <property type="entry name" value="Hydrolase"/>
    <property type="match status" value="1"/>
</dbReference>
<dbReference type="InterPro" id="IPR023214">
    <property type="entry name" value="HAD_sf"/>
</dbReference>
<proteinExistence type="inferred from homology"/>
<comment type="similarity">
    <text evidence="1">Belongs to the tubulin--tyrosine ligase family.</text>
</comment>
<evidence type="ECO:0000313" key="5">
    <source>
        <dbReference type="WBParaSite" id="jg14135"/>
    </source>
</evidence>
<feature type="compositionally biased region" description="Polar residues" evidence="3">
    <location>
        <begin position="1"/>
        <end position="13"/>
    </location>
</feature>
<dbReference type="CDD" id="cd02603">
    <property type="entry name" value="HAD_sEH-N_like"/>
    <property type="match status" value="1"/>
</dbReference>
<name>A0A915D0D6_9BILA</name>
<evidence type="ECO:0000256" key="2">
    <source>
        <dbReference type="SAM" id="Coils"/>
    </source>
</evidence>
<dbReference type="Gene3D" id="3.40.50.1000">
    <property type="entry name" value="HAD superfamily/HAD-like"/>
    <property type="match status" value="1"/>
</dbReference>
<dbReference type="SFLD" id="SFLDS00003">
    <property type="entry name" value="Haloacid_Dehalogenase"/>
    <property type="match status" value="1"/>
</dbReference>
<feature type="region of interest" description="Disordered" evidence="3">
    <location>
        <begin position="1"/>
        <end position="32"/>
    </location>
</feature>
<dbReference type="SUPFAM" id="SSF56784">
    <property type="entry name" value="HAD-like"/>
    <property type="match status" value="1"/>
</dbReference>
<dbReference type="Gene3D" id="3.30.470.20">
    <property type="entry name" value="ATP-grasp fold, B domain"/>
    <property type="match status" value="1"/>
</dbReference>
<protein>
    <submittedName>
        <fullName evidence="5">Uncharacterized protein</fullName>
    </submittedName>
</protein>
<keyword evidence="2" id="KW-0175">Coiled coil</keyword>
<evidence type="ECO:0000256" key="1">
    <source>
        <dbReference type="ARBA" id="ARBA00006820"/>
    </source>
</evidence>
<dbReference type="InterPro" id="IPR036412">
    <property type="entry name" value="HAD-like_sf"/>
</dbReference>
<evidence type="ECO:0000256" key="3">
    <source>
        <dbReference type="SAM" id="MobiDB-lite"/>
    </source>
</evidence>
<dbReference type="SFLD" id="SFLDG01129">
    <property type="entry name" value="C1.5:_HAD__Beta-PGM__Phosphata"/>
    <property type="match status" value="1"/>
</dbReference>
<dbReference type="Pfam" id="PF03133">
    <property type="entry name" value="TTL"/>
    <property type="match status" value="1"/>
</dbReference>
<dbReference type="InterPro" id="IPR004344">
    <property type="entry name" value="TTL/TTLL_fam"/>
</dbReference>
<keyword evidence="4" id="KW-1185">Reference proteome</keyword>
<dbReference type="NCBIfam" id="TIGR01509">
    <property type="entry name" value="HAD-SF-IA-v3"/>
    <property type="match status" value="1"/>
</dbReference>
<accession>A0A915D0D6</accession>
<dbReference type="SUPFAM" id="SSF56059">
    <property type="entry name" value="Glutathione synthetase ATP-binding domain-like"/>
    <property type="match status" value="1"/>
</dbReference>